<keyword evidence="1" id="KW-0732">Signal</keyword>
<accession>A0A011NLM2</accession>
<organism evidence="3 4">
    <name type="scientific">Candidatus Accumulibacter adjunctus</name>
    <dbReference type="NCBI Taxonomy" id="1454001"/>
    <lineage>
        <taxon>Bacteria</taxon>
        <taxon>Pseudomonadati</taxon>
        <taxon>Pseudomonadota</taxon>
        <taxon>Betaproteobacteria</taxon>
        <taxon>Candidatus Accumulibacter</taxon>
    </lineage>
</organism>
<keyword evidence="4" id="KW-1185">Reference proteome</keyword>
<comment type="caution">
    <text evidence="3">The sequence shown here is derived from an EMBL/GenBank/DDBJ whole genome shotgun (WGS) entry which is preliminary data.</text>
</comment>
<feature type="domain" description="DUF306" evidence="2">
    <location>
        <begin position="22"/>
        <end position="129"/>
    </location>
</feature>
<evidence type="ECO:0000313" key="3">
    <source>
        <dbReference type="EMBL" id="EXI65517.1"/>
    </source>
</evidence>
<dbReference type="Pfam" id="PF03724">
    <property type="entry name" value="META"/>
    <property type="match status" value="1"/>
</dbReference>
<name>A0A011NLM2_9PROT</name>
<evidence type="ECO:0000256" key="1">
    <source>
        <dbReference type="SAM" id="SignalP"/>
    </source>
</evidence>
<gene>
    <name evidence="3" type="ORF">AW08_03188</name>
</gene>
<dbReference type="PATRIC" id="fig|1454001.3.peg.3235"/>
<dbReference type="STRING" id="1454001.AW08_03188"/>
<dbReference type="EMBL" id="JFAX01000022">
    <property type="protein sequence ID" value="EXI65517.1"/>
    <property type="molecule type" value="Genomic_DNA"/>
</dbReference>
<protein>
    <submittedName>
        <fullName evidence="3">META domain protein</fullName>
    </submittedName>
</protein>
<evidence type="ECO:0000313" key="4">
    <source>
        <dbReference type="Proteomes" id="UP000020218"/>
    </source>
</evidence>
<dbReference type="Proteomes" id="UP000020218">
    <property type="component" value="Unassembled WGS sequence"/>
</dbReference>
<reference evidence="3" key="1">
    <citation type="submission" date="2014-02" db="EMBL/GenBank/DDBJ databases">
        <title>Expanding our view of genomic diversity in Candidatus Accumulibacter clades.</title>
        <authorList>
            <person name="Skennerton C.T."/>
            <person name="Barr J.J."/>
            <person name="Slater F.R."/>
            <person name="Bond P.L."/>
            <person name="Tyson G.W."/>
        </authorList>
    </citation>
    <scope>NUCLEOTIDE SEQUENCE [LARGE SCALE GENOMIC DNA]</scope>
</reference>
<feature type="signal peptide" evidence="1">
    <location>
        <begin position="1"/>
        <end position="18"/>
    </location>
</feature>
<dbReference type="InterPro" id="IPR005184">
    <property type="entry name" value="DUF306_Meta_HslJ"/>
</dbReference>
<dbReference type="AlphaFoldDB" id="A0A011NLM2"/>
<dbReference type="InterPro" id="IPR038670">
    <property type="entry name" value="HslJ-like_sf"/>
</dbReference>
<proteinExistence type="predicted"/>
<sequence>MKRFFPLVAFLAVAVAQADGNPLVGTAWQLNAIQSMDDAQGTTRVAELDRFTLEFGRDGRAVLRLDCNGGTARWQATPAADGNSGQIEFGPIHGTRALCPPPQLDERIVRDLGYVRGYLLRDGKLHLSLMADGGIYEWRPRAAAAQVLGDPAQPLAGHVLGQAVHARDAEELSF</sequence>
<feature type="chain" id="PRO_5001462354" evidence="1">
    <location>
        <begin position="19"/>
        <end position="174"/>
    </location>
</feature>
<dbReference type="Gene3D" id="2.40.128.270">
    <property type="match status" value="1"/>
</dbReference>
<evidence type="ECO:0000259" key="2">
    <source>
        <dbReference type="Pfam" id="PF03724"/>
    </source>
</evidence>